<comment type="catalytic activity">
    <reaction evidence="5">
        <text>dUTP + H2O = dUMP + diphosphate + H(+)</text>
        <dbReference type="Rhea" id="RHEA:10248"/>
        <dbReference type="ChEBI" id="CHEBI:15377"/>
        <dbReference type="ChEBI" id="CHEBI:15378"/>
        <dbReference type="ChEBI" id="CHEBI:33019"/>
        <dbReference type="ChEBI" id="CHEBI:61555"/>
        <dbReference type="ChEBI" id="CHEBI:246422"/>
        <dbReference type="EC" id="3.6.1.23"/>
    </reaction>
</comment>
<dbReference type="Proteomes" id="UP000245021">
    <property type="component" value="Unassembled WGS sequence"/>
</dbReference>
<dbReference type="GO" id="GO:0006226">
    <property type="term" value="P:dUMP biosynthetic process"/>
    <property type="evidence" value="ECO:0007669"/>
    <property type="project" value="InterPro"/>
</dbReference>
<evidence type="ECO:0000256" key="1">
    <source>
        <dbReference type="ARBA" id="ARBA00006581"/>
    </source>
</evidence>
<dbReference type="GO" id="GO:0000287">
    <property type="term" value="F:magnesium ion binding"/>
    <property type="evidence" value="ECO:0007669"/>
    <property type="project" value="InterPro"/>
</dbReference>
<evidence type="ECO:0000256" key="3">
    <source>
        <dbReference type="ARBA" id="ARBA00022801"/>
    </source>
</evidence>
<dbReference type="AlphaFoldDB" id="A0A2R5HK56"/>
<dbReference type="GO" id="GO:0046081">
    <property type="term" value="P:dUTP catabolic process"/>
    <property type="evidence" value="ECO:0007669"/>
    <property type="project" value="InterPro"/>
</dbReference>
<dbReference type="PANTHER" id="PTHR11241">
    <property type="entry name" value="DEOXYURIDINE 5'-TRIPHOSPHATE NUCLEOTIDOHYDROLASE"/>
    <property type="match status" value="1"/>
</dbReference>
<dbReference type="InterPro" id="IPR029054">
    <property type="entry name" value="dUTPase-like"/>
</dbReference>
<evidence type="ECO:0000313" key="7">
    <source>
        <dbReference type="EMBL" id="GBG96851.1"/>
    </source>
</evidence>
<comment type="similarity">
    <text evidence="1">Belongs to the dUTPase family.</text>
</comment>
<dbReference type="CDD" id="cd07557">
    <property type="entry name" value="trimeric_dUTPase"/>
    <property type="match status" value="1"/>
</dbReference>
<feature type="domain" description="dUTPase-like" evidence="6">
    <location>
        <begin position="18"/>
        <end position="149"/>
    </location>
</feature>
<dbReference type="OrthoDB" id="9809956at2"/>
<dbReference type="PANTHER" id="PTHR11241:SF0">
    <property type="entry name" value="DEOXYURIDINE 5'-TRIPHOSPHATE NUCLEOTIDOHYDROLASE"/>
    <property type="match status" value="1"/>
</dbReference>
<dbReference type="SUPFAM" id="SSF51283">
    <property type="entry name" value="dUTPase-like"/>
    <property type="match status" value="1"/>
</dbReference>
<keyword evidence="3 7" id="KW-0378">Hydrolase</keyword>
<dbReference type="InterPro" id="IPR033704">
    <property type="entry name" value="dUTPase_trimeric"/>
</dbReference>
<comment type="caution">
    <text evidence="7">The sequence shown here is derived from an EMBL/GenBank/DDBJ whole genome shotgun (WGS) entry which is preliminary data.</text>
</comment>
<keyword evidence="8" id="KW-1185">Reference proteome</keyword>
<keyword evidence="4" id="KW-0546">Nucleotide metabolism</keyword>
<evidence type="ECO:0000259" key="6">
    <source>
        <dbReference type="Pfam" id="PF00692"/>
    </source>
</evidence>
<dbReference type="EC" id="3.6.1.23" evidence="2"/>
<dbReference type="Gene3D" id="2.70.40.10">
    <property type="match status" value="1"/>
</dbReference>
<accession>A0A2R5HK56</accession>
<dbReference type="InterPro" id="IPR036157">
    <property type="entry name" value="dUTPase-like_sf"/>
</dbReference>
<name>A0A2R5HK56_9LACT</name>
<reference evidence="7 8" key="1">
    <citation type="journal article" date="2018" name="Genome Announc.">
        <title>Draft Genome Sequence of Lactococcus sp. Strain NtB2 (JCM 32569), Isolated from the Gut of the Higher Termite Nasutitermes takasagoensis.</title>
        <authorList>
            <person name="Noda S."/>
            <person name="Aihara C."/>
            <person name="Yuki M."/>
            <person name="Ohkuma M."/>
        </authorList>
    </citation>
    <scope>NUCLEOTIDE SEQUENCE [LARGE SCALE GENOMIC DNA]</scope>
    <source>
        <strain evidence="7 8">NtB2</strain>
    </source>
</reference>
<protein>
    <recommendedName>
        <fullName evidence="2">dUTP diphosphatase</fullName>
        <ecNumber evidence="2">3.6.1.23</ecNumber>
    </recommendedName>
</protein>
<evidence type="ECO:0000256" key="2">
    <source>
        <dbReference type="ARBA" id="ARBA00012379"/>
    </source>
</evidence>
<evidence type="ECO:0000256" key="4">
    <source>
        <dbReference type="ARBA" id="ARBA00023080"/>
    </source>
</evidence>
<dbReference type="RefSeq" id="WP_109245819.1">
    <property type="nucleotide sequence ID" value="NZ_BFFO01000005.1"/>
</dbReference>
<dbReference type="InterPro" id="IPR008181">
    <property type="entry name" value="dUTPase"/>
</dbReference>
<proteinExistence type="inferred from homology"/>
<dbReference type="Pfam" id="PF00692">
    <property type="entry name" value="dUTPase"/>
    <property type="match status" value="1"/>
</dbReference>
<evidence type="ECO:0000256" key="5">
    <source>
        <dbReference type="ARBA" id="ARBA00047686"/>
    </source>
</evidence>
<sequence length="150" mass="16197">MKIRGFEFVSGAEKLGLSLPKRETHQAAGYDLAASQTVSFAPGEIKLVPTGLKAYMQPGEVLYLYDRSSNPRKKGLVLINSVGVIDGDYYNNPGNEGEIFAQMRNITDREVVLEAGERVVQGVFAPFLVADGDEDVTKSERAGGFGSTGH</sequence>
<gene>
    <name evidence="7" type="primary">dut</name>
    <name evidence="7" type="ORF">NtB2_00976</name>
</gene>
<organism evidence="7 8">
    <name type="scientific">Lactococcus termiticola</name>
    <dbReference type="NCBI Taxonomy" id="2169526"/>
    <lineage>
        <taxon>Bacteria</taxon>
        <taxon>Bacillati</taxon>
        <taxon>Bacillota</taxon>
        <taxon>Bacilli</taxon>
        <taxon>Lactobacillales</taxon>
        <taxon>Streptococcaceae</taxon>
        <taxon>Lactococcus</taxon>
    </lineage>
</organism>
<evidence type="ECO:0000313" key="8">
    <source>
        <dbReference type="Proteomes" id="UP000245021"/>
    </source>
</evidence>
<dbReference type="EMBL" id="BFFO01000005">
    <property type="protein sequence ID" value="GBG96851.1"/>
    <property type="molecule type" value="Genomic_DNA"/>
</dbReference>
<dbReference type="GO" id="GO:0004170">
    <property type="term" value="F:dUTP diphosphatase activity"/>
    <property type="evidence" value="ECO:0007669"/>
    <property type="project" value="UniProtKB-EC"/>
</dbReference>
<dbReference type="NCBIfam" id="NF010561">
    <property type="entry name" value="PRK13956.1"/>
    <property type="match status" value="1"/>
</dbReference>